<dbReference type="PRINTS" id="PR00723">
    <property type="entry name" value="SUBTILISIN"/>
</dbReference>
<evidence type="ECO:0000256" key="2">
    <source>
        <dbReference type="ARBA" id="ARBA00022670"/>
    </source>
</evidence>
<name>A0A926RX14_9BACL</name>
<feature type="active site" description="Charge relay system" evidence="5">
    <location>
        <position position="411"/>
    </location>
</feature>
<dbReference type="InterPro" id="IPR050131">
    <property type="entry name" value="Peptidase_S8_subtilisin-like"/>
</dbReference>
<keyword evidence="10" id="KW-1185">Reference proteome</keyword>
<dbReference type="Proteomes" id="UP000661691">
    <property type="component" value="Unassembled WGS sequence"/>
</dbReference>
<evidence type="ECO:0000256" key="6">
    <source>
        <dbReference type="RuleBase" id="RU003355"/>
    </source>
</evidence>
<sequence>MNNAIQKWTSMLLIMMMTVLILPFQVHAETSKKDVNDHVFIWENEEIPDEFDIWIKQVADVVVTHTPEIGLTRIEAKNADDLHEIVAQIKARFGEQIEVSGLDPDLEVPISFPLPDINTIEQVDRASQSKKQLQSIVSENMEESLHEQWAWHIEKTTNFGESYKIETGNHQTKIAVIDSGIDYQHPDLKNNIIDMGKSFVPGSETAQDDMGHGTMVAGVIAANGKLKGIGPDLGIIPYKVMGARDGESSWVIQAIIAAAKDNVDVINLSLGSYKSLDQEEDVAIIEAYRRAAKFAKKKGVIVVASAGNEALDLTDPIQVGISKEREGERMVHLPGGGIDHVIAVSATNNQDQISSISNYGRVITFAAPGGEMDMETFNAWCLVTYPTHFPQPQIFKQMGIPEGYMFTAGTSLAAPNVTGSIGVYLAQQKKHKKMNPNKVTNQLIQSTTDIGIEGKDNYFGYGLINLTQVLKKHQNKNEYKKNRYQKAS</sequence>
<keyword evidence="2 5" id="KW-0645">Protease</keyword>
<dbReference type="InterPro" id="IPR036852">
    <property type="entry name" value="Peptidase_S8/S53_dom_sf"/>
</dbReference>
<dbReference type="PROSITE" id="PS51892">
    <property type="entry name" value="SUBTILASE"/>
    <property type="match status" value="1"/>
</dbReference>
<dbReference type="InterPro" id="IPR023827">
    <property type="entry name" value="Peptidase_S8_Asp-AS"/>
</dbReference>
<organism evidence="9 10">
    <name type="scientific">Polycladospora coralii</name>
    <dbReference type="NCBI Taxonomy" id="2771432"/>
    <lineage>
        <taxon>Bacteria</taxon>
        <taxon>Bacillati</taxon>
        <taxon>Bacillota</taxon>
        <taxon>Bacilli</taxon>
        <taxon>Bacillales</taxon>
        <taxon>Thermoactinomycetaceae</taxon>
        <taxon>Polycladospora</taxon>
    </lineage>
</organism>
<keyword evidence="4 5" id="KW-0720">Serine protease</keyword>
<evidence type="ECO:0000256" key="4">
    <source>
        <dbReference type="ARBA" id="ARBA00022825"/>
    </source>
</evidence>
<dbReference type="EMBL" id="JACXAH010000008">
    <property type="protein sequence ID" value="MBD1372091.1"/>
    <property type="molecule type" value="Genomic_DNA"/>
</dbReference>
<dbReference type="GO" id="GO:0004252">
    <property type="term" value="F:serine-type endopeptidase activity"/>
    <property type="evidence" value="ECO:0007669"/>
    <property type="project" value="UniProtKB-UniRule"/>
</dbReference>
<dbReference type="PROSITE" id="PS00137">
    <property type="entry name" value="SUBTILASE_HIS"/>
    <property type="match status" value="1"/>
</dbReference>
<evidence type="ECO:0000313" key="10">
    <source>
        <dbReference type="Proteomes" id="UP000661691"/>
    </source>
</evidence>
<gene>
    <name evidence="9" type="ORF">IC620_06920</name>
</gene>
<dbReference type="InterPro" id="IPR015500">
    <property type="entry name" value="Peptidase_S8_subtilisin-rel"/>
</dbReference>
<dbReference type="PANTHER" id="PTHR43806:SF11">
    <property type="entry name" value="CEREVISIN-RELATED"/>
    <property type="match status" value="1"/>
</dbReference>
<dbReference type="PROSITE" id="PS00136">
    <property type="entry name" value="SUBTILASE_ASP"/>
    <property type="match status" value="1"/>
</dbReference>
<dbReference type="RefSeq" id="WP_191139518.1">
    <property type="nucleotide sequence ID" value="NZ_JACXAG020000003.1"/>
</dbReference>
<evidence type="ECO:0000256" key="3">
    <source>
        <dbReference type="ARBA" id="ARBA00022801"/>
    </source>
</evidence>
<comment type="similarity">
    <text evidence="1 5 6">Belongs to the peptidase S8 family.</text>
</comment>
<evidence type="ECO:0000256" key="7">
    <source>
        <dbReference type="SAM" id="SignalP"/>
    </source>
</evidence>
<evidence type="ECO:0000256" key="1">
    <source>
        <dbReference type="ARBA" id="ARBA00011073"/>
    </source>
</evidence>
<evidence type="ECO:0000256" key="5">
    <source>
        <dbReference type="PROSITE-ProRule" id="PRU01240"/>
    </source>
</evidence>
<evidence type="ECO:0000259" key="8">
    <source>
        <dbReference type="Pfam" id="PF00082"/>
    </source>
</evidence>
<accession>A0A926RX14</accession>
<keyword evidence="7" id="KW-0732">Signal</keyword>
<proteinExistence type="inferred from homology"/>
<reference evidence="9" key="1">
    <citation type="submission" date="2020-09" db="EMBL/GenBank/DDBJ databases">
        <title>A novel bacterium of genus Hazenella, isolated from South China Sea.</title>
        <authorList>
            <person name="Huang H."/>
            <person name="Mo K."/>
            <person name="Hu Y."/>
        </authorList>
    </citation>
    <scope>NUCLEOTIDE SEQUENCE</scope>
    <source>
        <strain evidence="9">IB182357</strain>
    </source>
</reference>
<dbReference type="PANTHER" id="PTHR43806">
    <property type="entry name" value="PEPTIDASE S8"/>
    <property type="match status" value="1"/>
</dbReference>
<protein>
    <submittedName>
        <fullName evidence="9">S8 family serine peptidase</fullName>
    </submittedName>
</protein>
<feature type="active site" description="Charge relay system" evidence="5">
    <location>
        <position position="178"/>
    </location>
</feature>
<dbReference type="AlphaFoldDB" id="A0A926RX14"/>
<feature type="chain" id="PRO_5036840489" evidence="7">
    <location>
        <begin position="29"/>
        <end position="488"/>
    </location>
</feature>
<dbReference type="Gene3D" id="3.40.50.200">
    <property type="entry name" value="Peptidase S8/S53 domain"/>
    <property type="match status" value="1"/>
</dbReference>
<dbReference type="InterPro" id="IPR022398">
    <property type="entry name" value="Peptidase_S8_His-AS"/>
</dbReference>
<feature type="signal peptide" evidence="7">
    <location>
        <begin position="1"/>
        <end position="28"/>
    </location>
</feature>
<dbReference type="InterPro" id="IPR000209">
    <property type="entry name" value="Peptidase_S8/S53_dom"/>
</dbReference>
<dbReference type="Pfam" id="PF00082">
    <property type="entry name" value="Peptidase_S8"/>
    <property type="match status" value="1"/>
</dbReference>
<comment type="caution">
    <text evidence="9">The sequence shown here is derived from an EMBL/GenBank/DDBJ whole genome shotgun (WGS) entry which is preliminary data.</text>
</comment>
<feature type="active site" description="Charge relay system" evidence="5">
    <location>
        <position position="212"/>
    </location>
</feature>
<dbReference type="PROSITE" id="PS00138">
    <property type="entry name" value="SUBTILASE_SER"/>
    <property type="match status" value="1"/>
</dbReference>
<feature type="domain" description="Peptidase S8/S53" evidence="8">
    <location>
        <begin position="171"/>
        <end position="462"/>
    </location>
</feature>
<dbReference type="InterPro" id="IPR023828">
    <property type="entry name" value="Peptidase_S8_Ser-AS"/>
</dbReference>
<keyword evidence="3 5" id="KW-0378">Hydrolase</keyword>
<evidence type="ECO:0000313" key="9">
    <source>
        <dbReference type="EMBL" id="MBD1372091.1"/>
    </source>
</evidence>
<dbReference type="GO" id="GO:0006508">
    <property type="term" value="P:proteolysis"/>
    <property type="evidence" value="ECO:0007669"/>
    <property type="project" value="UniProtKB-KW"/>
</dbReference>
<dbReference type="SUPFAM" id="SSF52743">
    <property type="entry name" value="Subtilisin-like"/>
    <property type="match status" value="1"/>
</dbReference>